<dbReference type="BioCyc" id="CNIT1237085:G1324-2784-MONOMER"/>
<dbReference type="InterPro" id="IPR011335">
    <property type="entry name" value="Restrct_endonuc-II-like"/>
</dbReference>
<dbReference type="InterPro" id="IPR015109">
    <property type="entry name" value="Restrct_endonuc_II_EcoRII_C"/>
</dbReference>
<dbReference type="GO" id="GO:0009036">
    <property type="term" value="F:type II site-specific deoxyribonuclease activity"/>
    <property type="evidence" value="ECO:0007669"/>
    <property type="project" value="InterPro"/>
</dbReference>
<evidence type="ECO:0000313" key="3">
    <source>
        <dbReference type="Proteomes" id="UP000008037"/>
    </source>
</evidence>
<name>K0IIH6_NITGG</name>
<proteinExistence type="predicted"/>
<dbReference type="HOGENOM" id="CLU_1100985_0_0_2"/>
<dbReference type="GeneID" id="13794803"/>
<dbReference type="Pfam" id="PF09019">
    <property type="entry name" value="EcoRII-C"/>
    <property type="match status" value="1"/>
</dbReference>
<gene>
    <name evidence="2" type="ordered locus">Ngar_c27840</name>
</gene>
<keyword evidence="3" id="KW-1185">Reference proteome</keyword>
<dbReference type="KEGG" id="nga:Ngar_c27840"/>
<reference evidence="2 3" key="1">
    <citation type="journal article" date="2012" name="Environ. Microbiol.">
        <title>The genome of the ammonia-oxidizing Candidatus Nitrososphaera gargensis: insights into metabolic versatility and environmental adaptations.</title>
        <authorList>
            <person name="Spang A."/>
            <person name="Poehlein A."/>
            <person name="Offre P."/>
            <person name="Zumbragel S."/>
            <person name="Haider S."/>
            <person name="Rychlik N."/>
            <person name="Nowka B."/>
            <person name="Schmeisser C."/>
            <person name="Lebedeva E.V."/>
            <person name="Rattei T."/>
            <person name="Bohm C."/>
            <person name="Schmid M."/>
            <person name="Galushko A."/>
            <person name="Hatzenpichler R."/>
            <person name="Weinmaier T."/>
            <person name="Daniel R."/>
            <person name="Schleper C."/>
            <person name="Spieck E."/>
            <person name="Streit W."/>
            <person name="Wagner M."/>
        </authorList>
    </citation>
    <scope>NUCLEOTIDE SEQUENCE [LARGE SCALE GENOMIC DNA]</scope>
    <source>
        <strain evidence="3">Ga9.2</strain>
    </source>
</reference>
<dbReference type="REBASE" id="55351">
    <property type="entry name" value="Nga92ORF27850P"/>
</dbReference>
<dbReference type="Proteomes" id="UP000008037">
    <property type="component" value="Chromosome"/>
</dbReference>
<evidence type="ECO:0000313" key="2">
    <source>
        <dbReference type="EMBL" id="AFU59705.1"/>
    </source>
</evidence>
<dbReference type="Gene3D" id="3.40.91.80">
    <property type="match status" value="1"/>
</dbReference>
<dbReference type="InterPro" id="IPR038365">
    <property type="entry name" value="EcoRII_C_sf"/>
</dbReference>
<dbReference type="EMBL" id="CP002408">
    <property type="protein sequence ID" value="AFU59705.1"/>
    <property type="molecule type" value="Genomic_DNA"/>
</dbReference>
<dbReference type="AlphaFoldDB" id="K0IIH6"/>
<dbReference type="GO" id="GO:0003677">
    <property type="term" value="F:DNA binding"/>
    <property type="evidence" value="ECO:0007669"/>
    <property type="project" value="InterPro"/>
</dbReference>
<accession>K0IIH6</accession>
<evidence type="ECO:0000259" key="1">
    <source>
        <dbReference type="Pfam" id="PF09019"/>
    </source>
</evidence>
<organism evidence="2 3">
    <name type="scientific">Nitrososphaera gargensis (strain Ga9.2)</name>
    <dbReference type="NCBI Taxonomy" id="1237085"/>
    <lineage>
        <taxon>Archaea</taxon>
        <taxon>Nitrososphaerota</taxon>
        <taxon>Nitrososphaeria</taxon>
        <taxon>Nitrososphaerales</taxon>
        <taxon>Nitrososphaeraceae</taxon>
        <taxon>Nitrososphaera</taxon>
    </lineage>
</organism>
<protein>
    <submittedName>
        <fullName evidence="2">Putative type II restriction enzyme</fullName>
    </submittedName>
</protein>
<dbReference type="SUPFAM" id="SSF52980">
    <property type="entry name" value="Restriction endonuclease-like"/>
    <property type="match status" value="1"/>
</dbReference>
<dbReference type="InParanoid" id="K0IIH6"/>
<sequence length="252" mass="29528">MLELTESEIAAFLDPALKSIPPPIKILQESIDSLPFKKLEPEYVKNHFSEVMELVTDNAFAKFKVYQRMASRPVIQKFMEKYGPEIEANTKNQKEFVSELLDIFMPVAVSFEFRTSQMRKSRAGTTFEHITVFLLQKCGIKCERTAKSVRKKMNRMDIVIPNQEVALKKPDQAKFLSCKHTLRERWKQALPEKNRNWVMYLITMDDDIPDQKAKEINDHNLIVYVKDQVKAKSYLAKKDWIRKLSDLPKDLR</sequence>
<dbReference type="GO" id="GO:0009307">
    <property type="term" value="P:DNA restriction-modification system"/>
    <property type="evidence" value="ECO:0007669"/>
    <property type="project" value="InterPro"/>
</dbReference>
<feature type="domain" description="Restriction endonuclease type II EcoRII C-terminal" evidence="1">
    <location>
        <begin position="109"/>
        <end position="239"/>
    </location>
</feature>
<dbReference type="RefSeq" id="WP_015020240.1">
    <property type="nucleotide sequence ID" value="NC_018719.1"/>
</dbReference>